<dbReference type="EMBL" id="JALBUU010000028">
    <property type="protein sequence ID" value="MCI0755330.1"/>
    <property type="molecule type" value="Genomic_DNA"/>
</dbReference>
<dbReference type="Proteomes" id="UP001201985">
    <property type="component" value="Unassembled WGS sequence"/>
</dbReference>
<keyword evidence="3" id="KW-1185">Reference proteome</keyword>
<protein>
    <submittedName>
        <fullName evidence="2">Uncharacterized protein</fullName>
    </submittedName>
</protein>
<proteinExistence type="predicted"/>
<organism evidence="2 3">
    <name type="scientific">Teichococcus vastitatis</name>
    <dbReference type="NCBI Taxonomy" id="2307076"/>
    <lineage>
        <taxon>Bacteria</taxon>
        <taxon>Pseudomonadati</taxon>
        <taxon>Pseudomonadota</taxon>
        <taxon>Alphaproteobacteria</taxon>
        <taxon>Acetobacterales</taxon>
        <taxon>Roseomonadaceae</taxon>
        <taxon>Roseomonas</taxon>
    </lineage>
</organism>
<dbReference type="RefSeq" id="WP_157986058.1">
    <property type="nucleotide sequence ID" value="NZ_JALBUU010000028.1"/>
</dbReference>
<name>A0ABS9W7Q5_9PROT</name>
<evidence type="ECO:0000313" key="2">
    <source>
        <dbReference type="EMBL" id="MCI0755330.1"/>
    </source>
</evidence>
<evidence type="ECO:0000256" key="1">
    <source>
        <dbReference type="SAM" id="MobiDB-lite"/>
    </source>
</evidence>
<evidence type="ECO:0000313" key="3">
    <source>
        <dbReference type="Proteomes" id="UP001201985"/>
    </source>
</evidence>
<accession>A0ABS9W7Q5</accession>
<comment type="caution">
    <text evidence="2">The sequence shown here is derived from an EMBL/GenBank/DDBJ whole genome shotgun (WGS) entry which is preliminary data.</text>
</comment>
<feature type="region of interest" description="Disordered" evidence="1">
    <location>
        <begin position="14"/>
        <end position="36"/>
    </location>
</feature>
<gene>
    <name evidence="2" type="ORF">MON41_16540</name>
</gene>
<sequence length="56" mass="5868">MSETISTIGALECAAAASRRPSQSSTKQPKHSGAAMDFRVGDLIDSYRQDAPLSGV</sequence>
<feature type="compositionally biased region" description="Low complexity" evidence="1">
    <location>
        <begin position="14"/>
        <end position="25"/>
    </location>
</feature>
<reference evidence="2 3" key="1">
    <citation type="submission" date="2022-03" db="EMBL/GenBank/DDBJ databases">
        <title>Complete genome analysis of Roseomonas KG 17.1 : a prolific producer of plant growth promoters.</title>
        <authorList>
            <person name="Saadouli I."/>
            <person name="Najjari A."/>
            <person name="Mosbah A."/>
            <person name="Ouzari H.I."/>
        </authorList>
    </citation>
    <scope>NUCLEOTIDE SEQUENCE [LARGE SCALE GENOMIC DNA]</scope>
    <source>
        <strain evidence="2 3">KG17-1</strain>
    </source>
</reference>